<dbReference type="PROSITE" id="PS50887">
    <property type="entry name" value="GGDEF"/>
    <property type="match status" value="2"/>
</dbReference>
<dbReference type="FunFam" id="3.30.70.270:FF:000001">
    <property type="entry name" value="Diguanylate cyclase domain protein"/>
    <property type="match status" value="1"/>
</dbReference>
<dbReference type="SUPFAM" id="SSF141868">
    <property type="entry name" value="EAL domain-like"/>
    <property type="match status" value="1"/>
</dbReference>
<organism evidence="4 5">
    <name type="scientific">Massilia oculi</name>
    <dbReference type="NCBI Taxonomy" id="945844"/>
    <lineage>
        <taxon>Bacteria</taxon>
        <taxon>Pseudomonadati</taxon>
        <taxon>Pseudomonadota</taxon>
        <taxon>Betaproteobacteria</taxon>
        <taxon>Burkholderiales</taxon>
        <taxon>Oxalobacteraceae</taxon>
        <taxon>Telluria group</taxon>
        <taxon>Massilia</taxon>
    </lineage>
</organism>
<evidence type="ECO:0000259" key="2">
    <source>
        <dbReference type="PROSITE" id="PS50883"/>
    </source>
</evidence>
<dbReference type="InterPro" id="IPR000160">
    <property type="entry name" value="GGDEF_dom"/>
</dbReference>
<dbReference type="KEGG" id="mtim:DIR46_22255"/>
<reference evidence="4 5" key="1">
    <citation type="submission" date="2018-05" db="EMBL/GenBank/DDBJ databases">
        <title>Complete genome sequence of Massilia oculi sp. nov. CCUG 43427T (=DSM 26321T), the type strain of M. oculi, and comparison with genome sequences of other Massilia strains.</title>
        <authorList>
            <person name="Zhu B."/>
        </authorList>
    </citation>
    <scope>NUCLEOTIDE SEQUENCE [LARGE SCALE GENOMIC DNA]</scope>
    <source>
        <strain evidence="4 5">CCUG 43427</strain>
    </source>
</reference>
<feature type="domain" description="GGDEF" evidence="3">
    <location>
        <begin position="432"/>
        <end position="565"/>
    </location>
</feature>
<evidence type="ECO:0000313" key="5">
    <source>
        <dbReference type="Proteomes" id="UP000245820"/>
    </source>
</evidence>
<evidence type="ECO:0000313" key="4">
    <source>
        <dbReference type="EMBL" id="AWL06892.1"/>
    </source>
</evidence>
<evidence type="ECO:0000256" key="1">
    <source>
        <dbReference type="SAM" id="Phobius"/>
    </source>
</evidence>
<dbReference type="SMART" id="SM00052">
    <property type="entry name" value="EAL"/>
    <property type="match status" value="1"/>
</dbReference>
<dbReference type="InterPro" id="IPR029787">
    <property type="entry name" value="Nucleotide_cyclase"/>
</dbReference>
<keyword evidence="5" id="KW-1185">Reference proteome</keyword>
<feature type="transmembrane region" description="Helical" evidence="1">
    <location>
        <begin position="64"/>
        <end position="82"/>
    </location>
</feature>
<dbReference type="InterPro" id="IPR043128">
    <property type="entry name" value="Rev_trsase/Diguanyl_cyclase"/>
</dbReference>
<name>A0A2S2DNE7_9BURK</name>
<keyword evidence="1" id="KW-0812">Transmembrane</keyword>
<feature type="transmembrane region" description="Helical" evidence="1">
    <location>
        <begin position="171"/>
        <end position="194"/>
    </location>
</feature>
<feature type="domain" description="GGDEF" evidence="3">
    <location>
        <begin position="243"/>
        <end position="375"/>
    </location>
</feature>
<feature type="domain" description="EAL" evidence="2">
    <location>
        <begin position="587"/>
        <end position="844"/>
    </location>
</feature>
<dbReference type="SMART" id="SM00267">
    <property type="entry name" value="GGDEF"/>
    <property type="match status" value="2"/>
</dbReference>
<dbReference type="PANTHER" id="PTHR44757">
    <property type="entry name" value="DIGUANYLATE CYCLASE DGCP"/>
    <property type="match status" value="1"/>
</dbReference>
<dbReference type="InterPro" id="IPR001633">
    <property type="entry name" value="EAL_dom"/>
</dbReference>
<dbReference type="Pfam" id="PF00563">
    <property type="entry name" value="EAL"/>
    <property type="match status" value="1"/>
</dbReference>
<dbReference type="AlphaFoldDB" id="A0A2S2DNE7"/>
<dbReference type="InterPro" id="IPR035919">
    <property type="entry name" value="EAL_sf"/>
</dbReference>
<dbReference type="PROSITE" id="PS50883">
    <property type="entry name" value="EAL"/>
    <property type="match status" value="1"/>
</dbReference>
<dbReference type="InterPro" id="IPR052155">
    <property type="entry name" value="Biofilm_reg_signaling"/>
</dbReference>
<dbReference type="CDD" id="cd01949">
    <property type="entry name" value="GGDEF"/>
    <property type="match status" value="2"/>
</dbReference>
<dbReference type="SUPFAM" id="SSF55073">
    <property type="entry name" value="Nucleotide cyclase"/>
    <property type="match status" value="2"/>
</dbReference>
<dbReference type="RefSeq" id="WP_109347192.1">
    <property type="nucleotide sequence ID" value="NZ_CP029343.1"/>
</dbReference>
<dbReference type="CDD" id="cd01948">
    <property type="entry name" value="EAL"/>
    <property type="match status" value="1"/>
</dbReference>
<dbReference type="Proteomes" id="UP000245820">
    <property type="component" value="Chromosome"/>
</dbReference>
<dbReference type="GO" id="GO:0003824">
    <property type="term" value="F:catalytic activity"/>
    <property type="evidence" value="ECO:0007669"/>
    <property type="project" value="UniProtKB-ARBA"/>
</dbReference>
<dbReference type="EMBL" id="CP029343">
    <property type="protein sequence ID" value="AWL06892.1"/>
    <property type="molecule type" value="Genomic_DNA"/>
</dbReference>
<dbReference type="Gene3D" id="3.30.70.270">
    <property type="match status" value="2"/>
</dbReference>
<feature type="transmembrane region" description="Helical" evidence="1">
    <location>
        <begin position="38"/>
        <end position="58"/>
    </location>
</feature>
<dbReference type="NCBIfam" id="TIGR00254">
    <property type="entry name" value="GGDEF"/>
    <property type="match status" value="2"/>
</dbReference>
<dbReference type="Gene3D" id="3.20.20.450">
    <property type="entry name" value="EAL domain"/>
    <property type="match status" value="1"/>
</dbReference>
<feature type="transmembrane region" description="Helical" evidence="1">
    <location>
        <begin position="139"/>
        <end position="159"/>
    </location>
</feature>
<evidence type="ECO:0000259" key="3">
    <source>
        <dbReference type="PROSITE" id="PS50887"/>
    </source>
</evidence>
<protein>
    <submittedName>
        <fullName evidence="4">GGDEF-domain containing protein</fullName>
    </submittedName>
</protein>
<keyword evidence="1" id="KW-1133">Transmembrane helix</keyword>
<sequence length="868" mass="93625">MSDDSTQRWSARYLGIAQRFIPAALQQDVTQAARSANLVNAAVMAGTAGPLYALAYWLLGLETAAVEIVLCCAVMLSAAPVLRLTGSVVAAREVFLCALFFNFSWLSWHLGGIVSPTVSWLVTGPLVAMFLGGKRCAGFWLAMSCASATLIYLLEANGLARPPAPRTDMPLLHLVCDLGLYVVVLVFVLLFGLTKNDGFSRLRRALATINELAIRDELTGIHNRRFLLDLVDKEKERADRNGGEFCLCLFDIDFFKRINDTYGHAAGDTVLRAFSRTVQDQLRALDAFGRYGGEEFLLMLPETPAASAIALAERVRGAVEGLRCLDGERTITLTVSAGVAEYRLGEKVAQTIVRADQALYLAKSGGRNRVLCHGDDGPAEVARGLAAPVTDARAPLDGADGFQRDQLTGLLNRRLLRDRLRHAMDRARRNGRLVALLLLNINRFKEVNDALGYEAGDALLHQAGGAIRRCLRDCDTVARWGGDEFVALLEDLGSQADALLVADKILDRLTAPLAVAGRDCYVTLAVGIALYPAPDCDADALLKRADTAMRSAKRWGQNIVRVYAGNGGGGAGADAAACSLSLPQSERLALKNGLRDALAQGQLFIEYQPQVELRERRVIGVEALLRWQHPVYGLIDPGRFIPLAEETGMIVPIGEWMLRCACLQNRAWRAAGLPEIKTAVNLSARQLREPGLAGRMLAIVAETGMPPACLDLEITEGILIDDLAANCTALSQLRQAGVLVSIDDFGTGYSSLNYLSALPVDILKMDGLFVRRLGAASGRARAYAVADSIVAMAHRLGLSVIAESVETPEQLGDLCAMGVDAAQGYLFDRPLAPELVAALLARQRRECAAAMLAPTRILESVAGGRRAE</sequence>
<dbReference type="OrthoDB" id="5620448at2"/>
<proteinExistence type="predicted"/>
<accession>A0A2S2DNE7</accession>
<dbReference type="Pfam" id="PF00990">
    <property type="entry name" value="GGDEF"/>
    <property type="match status" value="2"/>
</dbReference>
<dbReference type="PANTHER" id="PTHR44757:SF2">
    <property type="entry name" value="BIOFILM ARCHITECTURE MAINTENANCE PROTEIN MBAA"/>
    <property type="match status" value="1"/>
</dbReference>
<keyword evidence="1" id="KW-0472">Membrane</keyword>
<gene>
    <name evidence="4" type="ORF">DIR46_22255</name>
</gene>